<evidence type="ECO:0000256" key="10">
    <source>
        <dbReference type="ARBA" id="ARBA00023004"/>
    </source>
</evidence>
<feature type="transmembrane region" description="Helical" evidence="12">
    <location>
        <begin position="316"/>
        <end position="336"/>
    </location>
</feature>
<evidence type="ECO:0000256" key="5">
    <source>
        <dbReference type="ARBA" id="ARBA00022617"/>
    </source>
</evidence>
<evidence type="ECO:0000256" key="8">
    <source>
        <dbReference type="ARBA" id="ARBA00022982"/>
    </source>
</evidence>
<comment type="caution">
    <text evidence="14">The sequence shown here is derived from an EMBL/GenBank/DDBJ whole genome shotgun (WGS) entry which is preliminary data.</text>
</comment>
<gene>
    <name evidence="14" type="ORF">E8A74_49315</name>
</gene>
<dbReference type="Proteomes" id="UP000309215">
    <property type="component" value="Unassembled WGS sequence"/>
</dbReference>
<evidence type="ECO:0000256" key="1">
    <source>
        <dbReference type="ARBA" id="ARBA00004651"/>
    </source>
</evidence>
<feature type="transmembrane region" description="Helical" evidence="12">
    <location>
        <begin position="46"/>
        <end position="71"/>
    </location>
</feature>
<dbReference type="GO" id="GO:0009055">
    <property type="term" value="F:electron transfer activity"/>
    <property type="evidence" value="ECO:0007669"/>
    <property type="project" value="InterPro"/>
</dbReference>
<evidence type="ECO:0000256" key="3">
    <source>
        <dbReference type="ARBA" id="ARBA00022448"/>
    </source>
</evidence>
<dbReference type="InterPro" id="IPR036909">
    <property type="entry name" value="Cyt_c-like_dom_sf"/>
</dbReference>
<evidence type="ECO:0000256" key="12">
    <source>
        <dbReference type="SAM" id="Phobius"/>
    </source>
</evidence>
<feature type="transmembrane region" description="Helical" evidence="12">
    <location>
        <begin position="208"/>
        <end position="233"/>
    </location>
</feature>
<keyword evidence="3" id="KW-0813">Transport</keyword>
<keyword evidence="8" id="KW-0249">Electron transport</keyword>
<dbReference type="Pfam" id="PF13442">
    <property type="entry name" value="Cytochrome_CBB3"/>
    <property type="match status" value="1"/>
</dbReference>
<dbReference type="InterPro" id="IPR009056">
    <property type="entry name" value="Cyt_c-like_dom"/>
</dbReference>
<evidence type="ECO:0000259" key="13">
    <source>
        <dbReference type="Pfam" id="PF13442"/>
    </source>
</evidence>
<evidence type="ECO:0000256" key="4">
    <source>
        <dbReference type="ARBA" id="ARBA00022475"/>
    </source>
</evidence>
<accession>A0A4U1III4</accession>
<feature type="transmembrane region" description="Helical" evidence="12">
    <location>
        <begin position="91"/>
        <end position="111"/>
    </location>
</feature>
<reference evidence="14 15" key="1">
    <citation type="submission" date="2019-04" db="EMBL/GenBank/DDBJ databases">
        <authorList>
            <person name="Li Y."/>
            <person name="Wang J."/>
        </authorList>
    </citation>
    <scope>NUCLEOTIDE SEQUENCE [LARGE SCALE GENOMIC DNA]</scope>
    <source>
        <strain evidence="14 15">DSM 14668</strain>
    </source>
</reference>
<keyword evidence="6 12" id="KW-0812">Transmembrane</keyword>
<dbReference type="Pfam" id="PF01654">
    <property type="entry name" value="Cyt_bd_oxida_I"/>
    <property type="match status" value="1"/>
</dbReference>
<evidence type="ECO:0000256" key="9">
    <source>
        <dbReference type="ARBA" id="ARBA00022989"/>
    </source>
</evidence>
<dbReference type="InterPro" id="IPR002585">
    <property type="entry name" value="Cyt-d_ubiquinol_oxidase_su_1"/>
</dbReference>
<feature type="transmembrane region" description="Helical" evidence="12">
    <location>
        <begin position="131"/>
        <end position="151"/>
    </location>
</feature>
<feature type="domain" description="Cytochrome c" evidence="13">
    <location>
        <begin position="386"/>
        <end position="453"/>
    </location>
</feature>
<comment type="similarity">
    <text evidence="2">Belongs to the cytochrome ubiquinol oxidase subunit 1 family.</text>
</comment>
<dbReference type="OrthoDB" id="9795893at2"/>
<dbReference type="GO" id="GO:0020037">
    <property type="term" value="F:heme binding"/>
    <property type="evidence" value="ECO:0007669"/>
    <property type="project" value="InterPro"/>
</dbReference>
<dbReference type="GO" id="GO:0005886">
    <property type="term" value="C:plasma membrane"/>
    <property type="evidence" value="ECO:0007669"/>
    <property type="project" value="UniProtKB-SubCell"/>
</dbReference>
<evidence type="ECO:0000313" key="15">
    <source>
        <dbReference type="Proteomes" id="UP000309215"/>
    </source>
</evidence>
<comment type="subcellular location">
    <subcellularLocation>
        <location evidence="1">Cell membrane</location>
        <topology evidence="1">Multi-pass membrane protein</topology>
    </subcellularLocation>
</comment>
<feature type="transmembrane region" description="Helical" evidence="12">
    <location>
        <begin position="288"/>
        <end position="309"/>
    </location>
</feature>
<proteinExistence type="inferred from homology"/>
<dbReference type="GO" id="GO:0046872">
    <property type="term" value="F:metal ion binding"/>
    <property type="evidence" value="ECO:0007669"/>
    <property type="project" value="UniProtKB-KW"/>
</dbReference>
<evidence type="ECO:0000256" key="2">
    <source>
        <dbReference type="ARBA" id="ARBA00009819"/>
    </source>
</evidence>
<keyword evidence="7" id="KW-0479">Metal-binding</keyword>
<dbReference type="EMBL" id="SSMQ01000119">
    <property type="protein sequence ID" value="TKC93662.1"/>
    <property type="molecule type" value="Genomic_DNA"/>
</dbReference>
<keyword evidence="5" id="KW-0349">Heme</keyword>
<dbReference type="AlphaFoldDB" id="A0A4U1III4"/>
<sequence length="497" mass="54745">MRRDAATLPLKRAQGTPYIVLVIVEPSSIGVPYYPTNDFGPLMKGLVIGGLGIFHVFLAQFAIGGGVLMTYFEWLSGKGKLASARKFTSGYFKLLVLVSFVVGALTGVGMWFTSIQTSPRTIGLMVDTFHWVWATEWTFFALEVIAGYCFYRYGDRLDGRSRLFLLGLYTTAAWFSLFWINGILSWQLTPGAWLESGDLWAGFFNPTFWPSLFFRTFAAMAIAALVAALVISASPSLERDEQKELLHRAAQLLAPMALMPLLGAWYLFAMPKDSRSWVLGGSPAMSMFFGLGAGASLLVGLYAIFGLLLRRLYINSATASLLLVLGFAATAGGEFVREGARKPFTVRETLYSNAMTPAEIVTMREKGSVTGDPYPLRDAADYPNDQVRLGAKVYRFQCSVCHTVGGVNGIVHLAGTWTAEQTRLNVAKLQHTKPFMPPFAGTPEELEALVRFIEWESASRPKDFEVTSDPATRAQIKRWLDEAGTAPGYTTAAEKKR</sequence>
<dbReference type="Gene3D" id="1.10.760.10">
    <property type="entry name" value="Cytochrome c-like domain"/>
    <property type="match status" value="1"/>
</dbReference>
<feature type="transmembrane region" description="Helical" evidence="12">
    <location>
        <begin position="163"/>
        <end position="188"/>
    </location>
</feature>
<keyword evidence="15" id="KW-1185">Reference proteome</keyword>
<feature type="transmembrane region" description="Helical" evidence="12">
    <location>
        <begin position="245"/>
        <end position="268"/>
    </location>
</feature>
<keyword evidence="4" id="KW-1003">Cell membrane</keyword>
<organism evidence="14 15">
    <name type="scientific">Polyangium fumosum</name>
    <dbReference type="NCBI Taxonomy" id="889272"/>
    <lineage>
        <taxon>Bacteria</taxon>
        <taxon>Pseudomonadati</taxon>
        <taxon>Myxococcota</taxon>
        <taxon>Polyangia</taxon>
        <taxon>Polyangiales</taxon>
        <taxon>Polyangiaceae</taxon>
        <taxon>Polyangium</taxon>
    </lineage>
</organism>
<name>A0A4U1III4_9BACT</name>
<keyword evidence="9 12" id="KW-1133">Transmembrane helix</keyword>
<dbReference type="GO" id="GO:0019646">
    <property type="term" value="P:aerobic electron transport chain"/>
    <property type="evidence" value="ECO:0007669"/>
    <property type="project" value="InterPro"/>
</dbReference>
<protein>
    <submittedName>
        <fullName evidence="14">Cytochrome BD quinol oxidase subunit I</fullName>
    </submittedName>
</protein>
<evidence type="ECO:0000256" key="6">
    <source>
        <dbReference type="ARBA" id="ARBA00022692"/>
    </source>
</evidence>
<keyword evidence="10" id="KW-0408">Iron</keyword>
<dbReference type="GO" id="GO:0070069">
    <property type="term" value="C:cytochrome complex"/>
    <property type="evidence" value="ECO:0007669"/>
    <property type="project" value="InterPro"/>
</dbReference>
<evidence type="ECO:0000313" key="14">
    <source>
        <dbReference type="EMBL" id="TKC93662.1"/>
    </source>
</evidence>
<dbReference type="SUPFAM" id="SSF46626">
    <property type="entry name" value="Cytochrome c"/>
    <property type="match status" value="1"/>
</dbReference>
<feature type="transmembrane region" description="Helical" evidence="12">
    <location>
        <begin position="16"/>
        <end position="34"/>
    </location>
</feature>
<evidence type="ECO:0000256" key="7">
    <source>
        <dbReference type="ARBA" id="ARBA00022723"/>
    </source>
</evidence>
<keyword evidence="11 12" id="KW-0472">Membrane</keyword>
<evidence type="ECO:0000256" key="11">
    <source>
        <dbReference type="ARBA" id="ARBA00023136"/>
    </source>
</evidence>